<dbReference type="InterPro" id="IPR048903">
    <property type="entry name" value="MdcG_N"/>
</dbReference>
<dbReference type="InterPro" id="IPR017557">
    <property type="entry name" value="Holo-ACP_synthase"/>
</dbReference>
<dbReference type="NCBIfam" id="TIGR03135">
    <property type="entry name" value="malonate_mdcG"/>
    <property type="match status" value="1"/>
</dbReference>
<dbReference type="EMBL" id="PNYB01000001">
    <property type="protein sequence ID" value="PMS28364.1"/>
    <property type="molecule type" value="Genomic_DNA"/>
</dbReference>
<dbReference type="AlphaFoldDB" id="A0A2N7WG83"/>
<protein>
    <submittedName>
        <fullName evidence="5">Malonate decarboxylase holo-ACP synthase</fullName>
    </submittedName>
</protein>
<dbReference type="Pfam" id="PF20866">
    <property type="entry name" value="MdcG_N"/>
    <property type="match status" value="1"/>
</dbReference>
<feature type="domain" description="Phosphoribosyl-dephospho-CoA transferase MdcG N-terminal" evidence="4">
    <location>
        <begin position="15"/>
        <end position="83"/>
    </location>
</feature>
<dbReference type="Pfam" id="PF10620">
    <property type="entry name" value="MdcG"/>
    <property type="match status" value="1"/>
</dbReference>
<evidence type="ECO:0000259" key="4">
    <source>
        <dbReference type="Pfam" id="PF20866"/>
    </source>
</evidence>
<organism evidence="5 6">
    <name type="scientific">Trinickia soli</name>
    <dbReference type="NCBI Taxonomy" id="380675"/>
    <lineage>
        <taxon>Bacteria</taxon>
        <taxon>Pseudomonadati</taxon>
        <taxon>Pseudomonadota</taxon>
        <taxon>Betaproteobacteria</taxon>
        <taxon>Burkholderiales</taxon>
        <taxon>Burkholderiaceae</taxon>
        <taxon>Trinickia</taxon>
    </lineage>
</organism>
<feature type="domain" description="Phosphoribosyl-dephospho-CoA transferase MdcG C-terminal" evidence="3">
    <location>
        <begin position="97"/>
        <end position="211"/>
    </location>
</feature>
<gene>
    <name evidence="5" type="ORF">C0Z19_01185</name>
</gene>
<dbReference type="InterPro" id="IPR049180">
    <property type="entry name" value="MdcG_C"/>
</dbReference>
<dbReference type="GO" id="GO:0016779">
    <property type="term" value="F:nucleotidyltransferase activity"/>
    <property type="evidence" value="ECO:0007669"/>
    <property type="project" value="UniProtKB-KW"/>
</dbReference>
<evidence type="ECO:0000313" key="5">
    <source>
        <dbReference type="EMBL" id="PMS28364.1"/>
    </source>
</evidence>
<dbReference type="Proteomes" id="UP000235347">
    <property type="component" value="Unassembled WGS sequence"/>
</dbReference>
<keyword evidence="2" id="KW-0548">Nucleotidyltransferase</keyword>
<dbReference type="RefSeq" id="WP_102607953.1">
    <property type="nucleotide sequence ID" value="NZ_CADIKD010000006.1"/>
</dbReference>
<evidence type="ECO:0000256" key="1">
    <source>
        <dbReference type="ARBA" id="ARBA00022679"/>
    </source>
</evidence>
<keyword evidence="1" id="KW-0808">Transferase</keyword>
<reference evidence="5 6" key="1">
    <citation type="submission" date="2018-01" db="EMBL/GenBank/DDBJ databases">
        <title>Whole genome analyses suggest that Burkholderia sensu lato contains two further novel genera in the rhizoxinica-symbiotica group Mycetohabitans gen. nov., and Trinickia gen. nov.: implications for the evolution of diazotrophy and nodulation in the Burkholderiaceae.</title>
        <authorList>
            <person name="Estrada-de los Santos P."/>
            <person name="Palmer M."/>
            <person name="Chavez-Ramirez B."/>
            <person name="Beukes C."/>
            <person name="Steenkamp E.T."/>
            <person name="Hirsch A.M."/>
            <person name="Manyaka P."/>
            <person name="Maluk M."/>
            <person name="Lafos M."/>
            <person name="Crook M."/>
            <person name="Gross E."/>
            <person name="Simon M.F."/>
            <person name="Bueno dos Reis Junior F."/>
            <person name="Poole P.S."/>
            <person name="Venter S.N."/>
            <person name="James E.K."/>
        </authorList>
    </citation>
    <scope>NUCLEOTIDE SEQUENCE [LARGE SCALE GENOMIC DNA]</scope>
    <source>
        <strain evidence="5 6">GP25-8</strain>
    </source>
</reference>
<evidence type="ECO:0000256" key="2">
    <source>
        <dbReference type="ARBA" id="ARBA00022695"/>
    </source>
</evidence>
<dbReference type="NCBIfam" id="NF002332">
    <property type="entry name" value="PRK01293.1"/>
    <property type="match status" value="1"/>
</dbReference>
<name>A0A2N7WG83_9BURK</name>
<accession>A0A2N7WG83</accession>
<evidence type="ECO:0000259" key="3">
    <source>
        <dbReference type="Pfam" id="PF10620"/>
    </source>
</evidence>
<keyword evidence="6" id="KW-1185">Reference proteome</keyword>
<sequence>MTDDALAHARKYLAHDLLRLRALPVMDDMPAWLPLAFADAPFAVVRRAQAPSGYVPVGFRGALRAQRYAGLVAHELIEGALSPEHLLERPIPAGRSTLKAFSALQAIVEQRYLGALLWGPTGSVGFELAARQPTATATSDLDLLLRTPSRLPRSNASAMRQQLRRLEEAVDVRIDVQLETPLGGVALSEWADDKSRVMVRSAHGPSLVADPWAADDAPTEARR</sequence>
<evidence type="ECO:0000313" key="6">
    <source>
        <dbReference type="Proteomes" id="UP000235347"/>
    </source>
</evidence>
<proteinExistence type="predicted"/>
<comment type="caution">
    <text evidence="5">The sequence shown here is derived from an EMBL/GenBank/DDBJ whole genome shotgun (WGS) entry which is preliminary data.</text>
</comment>